<sequence>MSKAEDLLSQLLVARTGVNTGERQAQSRIKTRDYLDRGKKELKGENVLSIIKETETEIGALRTSALAEKDDNLVEVYDAALSVFSTWNHAREA</sequence>
<reference evidence="2" key="1">
    <citation type="submission" date="2017-12" db="EMBL/GenBank/DDBJ databases">
        <title>Draft genome sequence of Telmatospirillum siberiense 26-4b1T, an acidotolerant peatland alphaproteobacterium potentially involved in sulfur cycling.</title>
        <authorList>
            <person name="Hausmann B."/>
            <person name="Pjevac P."/>
            <person name="Schreck K."/>
            <person name="Herbold C.W."/>
            <person name="Daims H."/>
            <person name="Wagner M."/>
            <person name="Pester M."/>
            <person name="Loy A."/>
        </authorList>
    </citation>
    <scope>NUCLEOTIDE SEQUENCE [LARGE SCALE GENOMIC DNA]</scope>
    <source>
        <strain evidence="2">26-4b1</strain>
    </source>
</reference>
<evidence type="ECO:0000313" key="1">
    <source>
        <dbReference type="EMBL" id="PKU25825.1"/>
    </source>
</evidence>
<dbReference type="Proteomes" id="UP000233293">
    <property type="component" value="Unassembled WGS sequence"/>
</dbReference>
<proteinExistence type="predicted"/>
<dbReference type="EMBL" id="PIUM01000003">
    <property type="protein sequence ID" value="PKU25825.1"/>
    <property type="molecule type" value="Genomic_DNA"/>
</dbReference>
<name>A0A2N3PZK5_9PROT</name>
<dbReference type="AlphaFoldDB" id="A0A2N3PZK5"/>
<gene>
    <name evidence="1" type="ORF">CWS72_04505</name>
</gene>
<keyword evidence="2" id="KW-1185">Reference proteome</keyword>
<organism evidence="1 2">
    <name type="scientific">Telmatospirillum siberiense</name>
    <dbReference type="NCBI Taxonomy" id="382514"/>
    <lineage>
        <taxon>Bacteria</taxon>
        <taxon>Pseudomonadati</taxon>
        <taxon>Pseudomonadota</taxon>
        <taxon>Alphaproteobacteria</taxon>
        <taxon>Rhodospirillales</taxon>
        <taxon>Rhodospirillaceae</taxon>
        <taxon>Telmatospirillum</taxon>
    </lineage>
</organism>
<protein>
    <submittedName>
        <fullName evidence="1">Uncharacterized protein</fullName>
    </submittedName>
</protein>
<evidence type="ECO:0000313" key="2">
    <source>
        <dbReference type="Proteomes" id="UP000233293"/>
    </source>
</evidence>
<dbReference type="RefSeq" id="WP_101249369.1">
    <property type="nucleotide sequence ID" value="NZ_PIUM01000003.1"/>
</dbReference>
<comment type="caution">
    <text evidence="1">The sequence shown here is derived from an EMBL/GenBank/DDBJ whole genome shotgun (WGS) entry which is preliminary data.</text>
</comment>
<accession>A0A2N3PZK5</accession>